<dbReference type="EMBL" id="CP016616">
    <property type="protein sequence ID" value="ANY79502.1"/>
    <property type="molecule type" value="Genomic_DNA"/>
</dbReference>
<organism evidence="1">
    <name type="scientific">Microvirga ossetica</name>
    <dbReference type="NCBI Taxonomy" id="1882682"/>
    <lineage>
        <taxon>Bacteria</taxon>
        <taxon>Pseudomonadati</taxon>
        <taxon>Pseudomonadota</taxon>
        <taxon>Alphaproteobacteria</taxon>
        <taxon>Hyphomicrobiales</taxon>
        <taxon>Methylobacteriaceae</taxon>
        <taxon>Microvirga</taxon>
    </lineage>
</organism>
<reference evidence="1" key="1">
    <citation type="submission" date="2016-07" db="EMBL/GenBank/DDBJ databases">
        <title>Microvirga ossetica sp. nov. a new species of rhizobia isolated from root nodules of the legume species Vicia alpestris Steven originated from North Ossetia region in the Caucasus.</title>
        <authorList>
            <person name="Safronova V.I."/>
            <person name="Kuznetsova I.G."/>
            <person name="Sazanova A.L."/>
            <person name="Belimov A."/>
            <person name="Andronov E."/>
            <person name="Osledkin Y.S."/>
            <person name="Onishchuk O.P."/>
            <person name="Kurchak O.N."/>
            <person name="Shaposhnikov A.I."/>
            <person name="Willems A."/>
            <person name="Tikhonovich I.A."/>
        </authorList>
    </citation>
    <scope>NUCLEOTIDE SEQUENCE [LARGE SCALE GENOMIC DNA]</scope>
    <source>
        <strain evidence="1">V5/3M</strain>
    </source>
</reference>
<dbReference type="AlphaFoldDB" id="A0A1B2EI24"/>
<dbReference type="KEGG" id="moc:BB934_15780"/>
<sequence length="73" mass="8012">MQASSDRDVIRALAKRLVREDSEAARLRTELRRSLIDEPPARGGVLAALRASPLVGMDLDLTRETISGRAIDL</sequence>
<proteinExistence type="predicted"/>
<name>A0A1B2EI24_9HYPH</name>
<dbReference type="OrthoDB" id="7360905at2"/>
<evidence type="ECO:0000313" key="1">
    <source>
        <dbReference type="EMBL" id="ANY79502.1"/>
    </source>
</evidence>
<protein>
    <submittedName>
        <fullName evidence="1">Uncharacterized protein</fullName>
    </submittedName>
</protein>
<accession>A0A1B2EI24</accession>
<gene>
    <name evidence="1" type="ORF">BB934_15780</name>
</gene>